<dbReference type="InterPro" id="IPR011701">
    <property type="entry name" value="MFS"/>
</dbReference>
<feature type="transmembrane region" description="Helical" evidence="2">
    <location>
        <begin position="221"/>
        <end position="243"/>
    </location>
</feature>
<name>A0ABV0LQV7_9PSEU</name>
<feature type="transmembrane region" description="Helical" evidence="2">
    <location>
        <begin position="172"/>
        <end position="189"/>
    </location>
</feature>
<dbReference type="PANTHER" id="PTHR23530:SF1">
    <property type="entry name" value="PERMEASE, MAJOR FACILITATOR SUPERFAMILY-RELATED"/>
    <property type="match status" value="1"/>
</dbReference>
<dbReference type="RefSeq" id="WP_348955738.1">
    <property type="nucleotide sequence ID" value="NZ_JBDZYD010000016.1"/>
</dbReference>
<sequence>MLGLRLPAKPEVQRTVRLTYGFQFFFGLLLWVPIFYQYQKLAGLSDGEIFGIQSIYYIVFCLLEIPTGLLADRFDYRTSLAAGAGVLVAANLVPVILGSYTGFLLHFVLIALARSLVSGAQSAYLYEYLNASGAGAHYLRVEGVGRAYSLIGKIVFWPVIGLLMTWNMPSPYWLTAINAAVALAFAAKLPPIPGGRRATGKTASLVAGVGGALSALRSSRWLVLLMVQGIAMFTLVRICQVNLFQPILEAKSLPVNWYGAVLAAMTVFEALGAARPHRLRRAIGPVGSVFTLTIVMALCLGATVFAGAFPAVVLLCVFAVATGIAFPVQKQLLNDSIPDSRYRATLLSMESIVDRAVCALVALALGAYLAAGQLSEFLLLTAAVTCAAMAVLAVLLLAVRKHRSDRRVPALGRRPRTDRSWRVRVPPAGPERRCHGSELRQTASPATE</sequence>
<feature type="transmembrane region" description="Helical" evidence="2">
    <location>
        <begin position="78"/>
        <end position="97"/>
    </location>
</feature>
<feature type="transmembrane region" description="Helical" evidence="2">
    <location>
        <begin position="20"/>
        <end position="38"/>
    </location>
</feature>
<keyword evidence="2" id="KW-0472">Membrane</keyword>
<evidence type="ECO:0000256" key="2">
    <source>
        <dbReference type="SAM" id="Phobius"/>
    </source>
</evidence>
<dbReference type="PANTHER" id="PTHR23530">
    <property type="entry name" value="TRANSPORT PROTEIN-RELATED"/>
    <property type="match status" value="1"/>
</dbReference>
<feature type="transmembrane region" description="Helical" evidence="2">
    <location>
        <begin position="147"/>
        <end position="166"/>
    </location>
</feature>
<dbReference type="EMBL" id="JBDZYD010000016">
    <property type="protein sequence ID" value="MEQ0564670.1"/>
    <property type="molecule type" value="Genomic_DNA"/>
</dbReference>
<evidence type="ECO:0000313" key="4">
    <source>
        <dbReference type="Proteomes" id="UP001440984"/>
    </source>
</evidence>
<dbReference type="Pfam" id="PF07690">
    <property type="entry name" value="MFS_1"/>
    <property type="match status" value="1"/>
</dbReference>
<dbReference type="CDD" id="cd06174">
    <property type="entry name" value="MFS"/>
    <property type="match status" value="1"/>
</dbReference>
<proteinExistence type="predicted"/>
<feature type="compositionally biased region" description="Polar residues" evidence="1">
    <location>
        <begin position="439"/>
        <end position="448"/>
    </location>
</feature>
<feature type="transmembrane region" description="Helical" evidence="2">
    <location>
        <begin position="255"/>
        <end position="274"/>
    </location>
</feature>
<feature type="transmembrane region" description="Helical" evidence="2">
    <location>
        <begin position="50"/>
        <end position="71"/>
    </location>
</feature>
<dbReference type="InterPro" id="IPR036259">
    <property type="entry name" value="MFS_trans_sf"/>
</dbReference>
<evidence type="ECO:0000256" key="1">
    <source>
        <dbReference type="SAM" id="MobiDB-lite"/>
    </source>
</evidence>
<keyword evidence="2" id="KW-0812">Transmembrane</keyword>
<comment type="caution">
    <text evidence="3">The sequence shown here is derived from an EMBL/GenBank/DDBJ whole genome shotgun (WGS) entry which is preliminary data.</text>
</comment>
<dbReference type="Gene3D" id="1.20.1250.20">
    <property type="entry name" value="MFS general substrate transporter like domains"/>
    <property type="match status" value="1"/>
</dbReference>
<feature type="transmembrane region" description="Helical" evidence="2">
    <location>
        <begin position="377"/>
        <end position="399"/>
    </location>
</feature>
<organism evidence="3 4">
    <name type="scientific">Amycolatopsis melonis</name>
    <dbReference type="NCBI Taxonomy" id="3156488"/>
    <lineage>
        <taxon>Bacteria</taxon>
        <taxon>Bacillati</taxon>
        <taxon>Actinomycetota</taxon>
        <taxon>Actinomycetes</taxon>
        <taxon>Pseudonocardiales</taxon>
        <taxon>Pseudonocardiaceae</taxon>
        <taxon>Amycolatopsis</taxon>
    </lineage>
</organism>
<keyword evidence="4" id="KW-1185">Reference proteome</keyword>
<feature type="transmembrane region" description="Helical" evidence="2">
    <location>
        <begin position="103"/>
        <end position="126"/>
    </location>
</feature>
<evidence type="ECO:0000313" key="3">
    <source>
        <dbReference type="EMBL" id="MEQ0564670.1"/>
    </source>
</evidence>
<dbReference type="Proteomes" id="UP001440984">
    <property type="component" value="Unassembled WGS sequence"/>
</dbReference>
<keyword evidence="2" id="KW-1133">Transmembrane helix</keyword>
<dbReference type="SUPFAM" id="SSF103473">
    <property type="entry name" value="MFS general substrate transporter"/>
    <property type="match status" value="1"/>
</dbReference>
<dbReference type="InterPro" id="IPR053160">
    <property type="entry name" value="MFS_DHA3_Transporter"/>
</dbReference>
<gene>
    <name evidence="3" type="ORF">ABJI51_36815</name>
</gene>
<reference evidence="3 4" key="1">
    <citation type="submission" date="2024-05" db="EMBL/GenBank/DDBJ databases">
        <authorList>
            <person name="Zhao H."/>
            <person name="Xu Y."/>
            <person name="Lin S."/>
            <person name="Spain J.C."/>
            <person name="Zhou N.-Y."/>
        </authorList>
    </citation>
    <scope>NUCLEOTIDE SEQUENCE [LARGE SCALE GENOMIC DNA]</scope>
    <source>
        <strain evidence="3 4">NEAU-NG30</strain>
    </source>
</reference>
<protein>
    <submittedName>
        <fullName evidence="3">MFS transporter</fullName>
    </submittedName>
</protein>
<feature type="transmembrane region" description="Helical" evidence="2">
    <location>
        <begin position="352"/>
        <end position="371"/>
    </location>
</feature>
<feature type="transmembrane region" description="Helical" evidence="2">
    <location>
        <begin position="286"/>
        <end position="306"/>
    </location>
</feature>
<feature type="transmembrane region" description="Helical" evidence="2">
    <location>
        <begin position="312"/>
        <end position="332"/>
    </location>
</feature>
<accession>A0ABV0LQV7</accession>
<feature type="region of interest" description="Disordered" evidence="1">
    <location>
        <begin position="419"/>
        <end position="448"/>
    </location>
</feature>